<dbReference type="EMBL" id="RFFJ01000092">
    <property type="protein sequence ID" value="RMI38377.1"/>
    <property type="molecule type" value="Genomic_DNA"/>
</dbReference>
<keyword evidence="4" id="KW-1185">Reference proteome</keyword>
<dbReference type="Proteomes" id="UP000278673">
    <property type="component" value="Unassembled WGS sequence"/>
</dbReference>
<dbReference type="Gene3D" id="3.40.50.150">
    <property type="entry name" value="Vaccinia Virus protein VP39"/>
    <property type="match status" value="1"/>
</dbReference>
<accession>A0A3M2LLR9</accession>
<evidence type="ECO:0000259" key="2">
    <source>
        <dbReference type="Pfam" id="PF08241"/>
    </source>
</evidence>
<keyword evidence="3" id="KW-0489">Methyltransferase</keyword>
<dbReference type="InterPro" id="IPR029063">
    <property type="entry name" value="SAM-dependent_MTases_sf"/>
</dbReference>
<dbReference type="InterPro" id="IPR013216">
    <property type="entry name" value="Methyltransf_11"/>
</dbReference>
<keyword evidence="3" id="KW-0808">Transferase</keyword>
<feature type="region of interest" description="Disordered" evidence="1">
    <location>
        <begin position="1"/>
        <end position="30"/>
    </location>
</feature>
<gene>
    <name evidence="3" type="ORF">EBN88_16940</name>
</gene>
<dbReference type="AlphaFoldDB" id="A0A3M2LLR9"/>
<dbReference type="GO" id="GO:0032259">
    <property type="term" value="P:methylation"/>
    <property type="evidence" value="ECO:0007669"/>
    <property type="project" value="UniProtKB-KW"/>
</dbReference>
<dbReference type="GO" id="GO:0008757">
    <property type="term" value="F:S-adenosylmethionine-dependent methyltransferase activity"/>
    <property type="evidence" value="ECO:0007669"/>
    <property type="project" value="InterPro"/>
</dbReference>
<organism evidence="3 4">
    <name type="scientific">Streptomyces triticirhizae</name>
    <dbReference type="NCBI Taxonomy" id="2483353"/>
    <lineage>
        <taxon>Bacteria</taxon>
        <taxon>Bacillati</taxon>
        <taxon>Actinomycetota</taxon>
        <taxon>Actinomycetes</taxon>
        <taxon>Kitasatosporales</taxon>
        <taxon>Streptomycetaceae</taxon>
        <taxon>Streptomyces</taxon>
    </lineage>
</organism>
<protein>
    <submittedName>
        <fullName evidence="3">Class I SAM-dependent methyltransferase</fullName>
    </submittedName>
</protein>
<evidence type="ECO:0000313" key="4">
    <source>
        <dbReference type="Proteomes" id="UP000278673"/>
    </source>
</evidence>
<evidence type="ECO:0000313" key="3">
    <source>
        <dbReference type="EMBL" id="RMI38377.1"/>
    </source>
</evidence>
<proteinExistence type="predicted"/>
<evidence type="ECO:0000256" key="1">
    <source>
        <dbReference type="SAM" id="MobiDB-lite"/>
    </source>
</evidence>
<dbReference type="Pfam" id="PF08241">
    <property type="entry name" value="Methyltransf_11"/>
    <property type="match status" value="1"/>
</dbReference>
<sequence length="300" mass="31746">MDTFTPSTPKTATPTPTTATPGPGSAAPGYIHGYSEREAVRLGDQADALADLLHSGTRYPAGSRVLEIGCGVGAQTVHLVRRSPGARLVAVDRSAESLAAARARVAECAPGALVEWRQADLFDLPFAEGEFDHVFVCFVLEHLSDPVAGLERLRGVLRPGGSLTVIEGDHGSAFFHPDSALARAAIDCQTRLQRAAGGDALLGRRLLPLLDGAGFEGANVRPCTVWADRTRPELMTGFTRDTFIPVIESVRAEALAAGLAGPADWDRGIEELRRTAVGEGAFHYTFFKAVAHNPAGTTAR</sequence>
<dbReference type="CDD" id="cd02440">
    <property type="entry name" value="AdoMet_MTases"/>
    <property type="match status" value="1"/>
</dbReference>
<name>A0A3M2LLR9_9ACTN</name>
<dbReference type="SUPFAM" id="SSF53335">
    <property type="entry name" value="S-adenosyl-L-methionine-dependent methyltransferases"/>
    <property type="match status" value="1"/>
</dbReference>
<dbReference type="PANTHER" id="PTHR43861">
    <property type="entry name" value="TRANS-ACONITATE 2-METHYLTRANSFERASE-RELATED"/>
    <property type="match status" value="1"/>
</dbReference>
<comment type="caution">
    <text evidence="3">The sequence shown here is derived from an EMBL/GenBank/DDBJ whole genome shotgun (WGS) entry which is preliminary data.</text>
</comment>
<feature type="compositionally biased region" description="Low complexity" evidence="1">
    <location>
        <begin position="1"/>
        <end position="29"/>
    </location>
</feature>
<feature type="domain" description="Methyltransferase type 11" evidence="2">
    <location>
        <begin position="66"/>
        <end position="163"/>
    </location>
</feature>
<dbReference type="RefSeq" id="WP_122184727.1">
    <property type="nucleotide sequence ID" value="NZ_RFFJ01000092.1"/>
</dbReference>
<reference evidence="3 4" key="1">
    <citation type="submission" date="2018-10" db="EMBL/GenBank/DDBJ databases">
        <title>Isolation, diversity and antifungal activity of actinobacteria from wheat.</title>
        <authorList>
            <person name="Han C."/>
        </authorList>
    </citation>
    <scope>NUCLEOTIDE SEQUENCE [LARGE SCALE GENOMIC DNA]</scope>
    <source>
        <strain evidence="3 4">NEAU-YY642</strain>
    </source>
</reference>
<dbReference type="GO" id="GO:0017000">
    <property type="term" value="P:antibiotic biosynthetic process"/>
    <property type="evidence" value="ECO:0007669"/>
    <property type="project" value="UniProtKB-ARBA"/>
</dbReference>
<dbReference type="Gene3D" id="6.10.140.1580">
    <property type="match status" value="1"/>
</dbReference>
<dbReference type="PANTHER" id="PTHR43861:SF1">
    <property type="entry name" value="TRANS-ACONITATE 2-METHYLTRANSFERASE"/>
    <property type="match status" value="1"/>
</dbReference>